<dbReference type="RefSeq" id="WP_150087489.1">
    <property type="nucleotide sequence ID" value="NZ_VWSF01000003.1"/>
</dbReference>
<evidence type="ECO:0000313" key="2">
    <source>
        <dbReference type="Proteomes" id="UP000323426"/>
    </source>
</evidence>
<dbReference type="EMBL" id="VWSF01000003">
    <property type="protein sequence ID" value="KAA5548357.1"/>
    <property type="molecule type" value="Genomic_DNA"/>
</dbReference>
<evidence type="ECO:0000313" key="1">
    <source>
        <dbReference type="EMBL" id="KAA5548357.1"/>
    </source>
</evidence>
<proteinExistence type="predicted"/>
<dbReference type="CDD" id="cd00093">
    <property type="entry name" value="HTH_XRE"/>
    <property type="match status" value="1"/>
</dbReference>
<organism evidence="1 2">
    <name type="scientific">Adhaeribacter rhizoryzae</name>
    <dbReference type="NCBI Taxonomy" id="2607907"/>
    <lineage>
        <taxon>Bacteria</taxon>
        <taxon>Pseudomonadati</taxon>
        <taxon>Bacteroidota</taxon>
        <taxon>Cytophagia</taxon>
        <taxon>Cytophagales</taxon>
        <taxon>Hymenobacteraceae</taxon>
        <taxon>Adhaeribacter</taxon>
    </lineage>
</organism>
<dbReference type="GO" id="GO:0003677">
    <property type="term" value="F:DNA binding"/>
    <property type="evidence" value="ECO:0007669"/>
    <property type="project" value="InterPro"/>
</dbReference>
<name>A0A5M6DLD5_9BACT</name>
<dbReference type="SUPFAM" id="SSF47413">
    <property type="entry name" value="lambda repressor-like DNA-binding domains"/>
    <property type="match status" value="1"/>
</dbReference>
<reference evidence="1 2" key="1">
    <citation type="submission" date="2019-09" db="EMBL/GenBank/DDBJ databases">
        <title>Genome sequence and assembly of Adhaeribacter sp.</title>
        <authorList>
            <person name="Chhetri G."/>
        </authorList>
    </citation>
    <scope>NUCLEOTIDE SEQUENCE [LARGE SCALE GENOMIC DNA]</scope>
    <source>
        <strain evidence="1 2">DK36</strain>
    </source>
</reference>
<protein>
    <submittedName>
        <fullName evidence="1">Helix-turn-helix domain-containing protein</fullName>
    </submittedName>
</protein>
<keyword evidence="2" id="KW-1185">Reference proteome</keyword>
<dbReference type="Proteomes" id="UP000323426">
    <property type="component" value="Unassembled WGS sequence"/>
</dbReference>
<dbReference type="InterPro" id="IPR001387">
    <property type="entry name" value="Cro/C1-type_HTH"/>
</dbReference>
<sequence>MKKEQFRAFRKKKCLSLLQMATFLGLADEKIISHYENGELPIPESISERLAVEIFADVVELPASSREEKIDQLLEVMKRLPNNGQIMEHQIEKVVYKAQNSIIEQQYLGYDAAFWVEFHRLYLKQGKGERPYIQGALFADADGNPVAFARA</sequence>
<comment type="caution">
    <text evidence="1">The sequence shown here is derived from an EMBL/GenBank/DDBJ whole genome shotgun (WGS) entry which is preliminary data.</text>
</comment>
<dbReference type="AlphaFoldDB" id="A0A5M6DLD5"/>
<gene>
    <name evidence="1" type="ORF">F0145_06425</name>
</gene>
<dbReference type="InterPro" id="IPR010982">
    <property type="entry name" value="Lambda_DNA-bd_dom_sf"/>
</dbReference>
<dbReference type="Gene3D" id="1.10.260.40">
    <property type="entry name" value="lambda repressor-like DNA-binding domains"/>
    <property type="match status" value="1"/>
</dbReference>
<accession>A0A5M6DLD5</accession>